<dbReference type="EMBL" id="AGNL01032556">
    <property type="protein sequence ID" value="EJK56036.1"/>
    <property type="molecule type" value="Genomic_DNA"/>
</dbReference>
<evidence type="ECO:0000256" key="2">
    <source>
        <dbReference type="SAM" id="Phobius"/>
    </source>
</evidence>
<feature type="compositionally biased region" description="Basic and acidic residues" evidence="1">
    <location>
        <begin position="360"/>
        <end position="372"/>
    </location>
</feature>
<feature type="region of interest" description="Disordered" evidence="1">
    <location>
        <begin position="134"/>
        <end position="164"/>
    </location>
</feature>
<keyword evidence="2" id="KW-1133">Transmembrane helix</keyword>
<feature type="non-terminal residue" evidence="3">
    <location>
        <position position="524"/>
    </location>
</feature>
<reference evidence="3 4" key="1">
    <citation type="journal article" date="2012" name="Genome Biol.">
        <title>Genome and low-iron response of an oceanic diatom adapted to chronic iron limitation.</title>
        <authorList>
            <person name="Lommer M."/>
            <person name="Specht M."/>
            <person name="Roy A.S."/>
            <person name="Kraemer L."/>
            <person name="Andreson R."/>
            <person name="Gutowska M.A."/>
            <person name="Wolf J."/>
            <person name="Bergner S.V."/>
            <person name="Schilhabel M.B."/>
            <person name="Klostermeier U.C."/>
            <person name="Beiko R.G."/>
            <person name="Rosenstiel P."/>
            <person name="Hippler M."/>
            <person name="Laroche J."/>
        </authorList>
    </citation>
    <scope>NUCLEOTIDE SEQUENCE [LARGE SCALE GENOMIC DNA]</scope>
    <source>
        <strain evidence="3 4">CCMP1005</strain>
    </source>
</reference>
<dbReference type="InterPro" id="IPR005046">
    <property type="entry name" value="DUF285"/>
</dbReference>
<feature type="compositionally biased region" description="Basic and acidic residues" evidence="1">
    <location>
        <begin position="134"/>
        <end position="160"/>
    </location>
</feature>
<dbReference type="OrthoDB" id="198852at2759"/>
<evidence type="ECO:0000313" key="4">
    <source>
        <dbReference type="Proteomes" id="UP000266841"/>
    </source>
</evidence>
<comment type="caution">
    <text evidence="3">The sequence shown here is derived from an EMBL/GenBank/DDBJ whole genome shotgun (WGS) entry which is preliminary data.</text>
</comment>
<feature type="region of interest" description="Disordered" evidence="1">
    <location>
        <begin position="354"/>
        <end position="400"/>
    </location>
</feature>
<proteinExistence type="predicted"/>
<dbReference type="Proteomes" id="UP000266841">
    <property type="component" value="Unassembled WGS sequence"/>
</dbReference>
<accession>K0S532</accession>
<keyword evidence="2" id="KW-0812">Transmembrane</keyword>
<dbReference type="Pfam" id="PF03382">
    <property type="entry name" value="DUF285"/>
    <property type="match status" value="1"/>
</dbReference>
<keyword evidence="2" id="KW-0472">Membrane</keyword>
<sequence>MGAVIRPPGEAMEELDSPYHRCAGRAGRTRQGAVVALKYRQVRRSWLEQGGPHESDPTPPPAVQSHGGPPSEFAPHARTKHETEIIVDIIMFFFLGRDEVSAPTLLPTPSVNNVEAVSFDVKLTTAEHIIQEKKTKNALHEDGTADRGDDENASRRDDKSVPSTLANASIKSARSKKSLLLSKSARFNKSAQSCALNKFDQKSKDVVVGKSKKKRGVVGLTLVVGVAVGVFVGLYYKNRGTVRVEANAEAAYLADYDGPWYYDKECLSLHERARNLKGDVKTSSVTVLINKKRDEEVEESIGSVRHREYIIITSGPKPEGVPELEAEPVHPEHYRKCTERDSVYGTGIESSGGAEFAVGPEKKAEVQKKAEGVKGGNATTPKSKAAKKSKATTSKSKASKVPSTTTAIEEYILQECTNNPNCEACADYGGAIGDWDVSEVQDFGFLFYDDNNEDFFAAFNEPIHWNTGSATNMISMFDGARAFNQPLSFDTAEVTDVRMGVMFAGATAFNQPVAFDTAKVTNVR</sequence>
<name>K0S532_THAOC</name>
<feature type="region of interest" description="Disordered" evidence="1">
    <location>
        <begin position="48"/>
        <end position="75"/>
    </location>
</feature>
<feature type="transmembrane region" description="Helical" evidence="2">
    <location>
        <begin position="217"/>
        <end position="236"/>
    </location>
</feature>
<keyword evidence="4" id="KW-1185">Reference proteome</keyword>
<feature type="compositionally biased region" description="Low complexity" evidence="1">
    <location>
        <begin position="391"/>
        <end position="400"/>
    </location>
</feature>
<evidence type="ECO:0000256" key="1">
    <source>
        <dbReference type="SAM" id="MobiDB-lite"/>
    </source>
</evidence>
<dbReference type="AlphaFoldDB" id="K0S532"/>
<protein>
    <submittedName>
        <fullName evidence="3">Uncharacterized protein</fullName>
    </submittedName>
</protein>
<organism evidence="3 4">
    <name type="scientific">Thalassiosira oceanica</name>
    <name type="common">Marine diatom</name>
    <dbReference type="NCBI Taxonomy" id="159749"/>
    <lineage>
        <taxon>Eukaryota</taxon>
        <taxon>Sar</taxon>
        <taxon>Stramenopiles</taxon>
        <taxon>Ochrophyta</taxon>
        <taxon>Bacillariophyta</taxon>
        <taxon>Coscinodiscophyceae</taxon>
        <taxon>Thalassiosirophycidae</taxon>
        <taxon>Thalassiosirales</taxon>
        <taxon>Thalassiosiraceae</taxon>
        <taxon>Thalassiosira</taxon>
    </lineage>
</organism>
<gene>
    <name evidence="3" type="ORF">THAOC_24146</name>
</gene>
<evidence type="ECO:0000313" key="3">
    <source>
        <dbReference type="EMBL" id="EJK56036.1"/>
    </source>
</evidence>